<comment type="caution">
    <text evidence="2">The sequence shown here is derived from an EMBL/GenBank/DDBJ whole genome shotgun (WGS) entry which is preliminary data.</text>
</comment>
<keyword evidence="1" id="KW-0812">Transmembrane</keyword>
<accession>A0ABW0FHD5</accession>
<feature type="transmembrane region" description="Helical" evidence="1">
    <location>
        <begin position="51"/>
        <end position="70"/>
    </location>
</feature>
<feature type="transmembrane region" description="Helical" evidence="1">
    <location>
        <begin position="115"/>
        <end position="132"/>
    </location>
</feature>
<protein>
    <submittedName>
        <fullName evidence="2">Uncharacterized protein</fullName>
    </submittedName>
</protein>
<evidence type="ECO:0000256" key="1">
    <source>
        <dbReference type="SAM" id="Phobius"/>
    </source>
</evidence>
<evidence type="ECO:0000313" key="2">
    <source>
        <dbReference type="EMBL" id="MFC5298066.1"/>
    </source>
</evidence>
<dbReference type="GeneID" id="303298008"/>
<keyword evidence="3" id="KW-1185">Reference proteome</keyword>
<proteinExistence type="predicted"/>
<reference evidence="3" key="1">
    <citation type="journal article" date="2019" name="Int. J. Syst. Evol. Microbiol.">
        <title>The Global Catalogue of Microorganisms (GCM) 10K type strain sequencing project: providing services to taxonomists for standard genome sequencing and annotation.</title>
        <authorList>
            <consortium name="The Broad Institute Genomics Platform"/>
            <consortium name="The Broad Institute Genome Sequencing Center for Infectious Disease"/>
            <person name="Wu L."/>
            <person name="Ma J."/>
        </authorList>
    </citation>
    <scope>NUCLEOTIDE SEQUENCE [LARGE SCALE GENOMIC DNA]</scope>
    <source>
        <strain evidence="3">CGMCC 1.16455</strain>
    </source>
</reference>
<organism evidence="2 3">
    <name type="scientific">Brachybacterium tyrofermentans</name>
    <dbReference type="NCBI Taxonomy" id="47848"/>
    <lineage>
        <taxon>Bacteria</taxon>
        <taxon>Bacillati</taxon>
        <taxon>Actinomycetota</taxon>
        <taxon>Actinomycetes</taxon>
        <taxon>Micrococcales</taxon>
        <taxon>Dermabacteraceae</taxon>
        <taxon>Brachybacterium</taxon>
    </lineage>
</organism>
<keyword evidence="1" id="KW-0472">Membrane</keyword>
<dbReference type="Proteomes" id="UP001595937">
    <property type="component" value="Unassembled WGS sequence"/>
</dbReference>
<dbReference type="EMBL" id="JBHSLN010000024">
    <property type="protein sequence ID" value="MFC5298066.1"/>
    <property type="molecule type" value="Genomic_DNA"/>
</dbReference>
<feature type="transmembrane region" description="Helical" evidence="1">
    <location>
        <begin position="91"/>
        <end position="109"/>
    </location>
</feature>
<gene>
    <name evidence="2" type="ORF">ACFPK8_11140</name>
</gene>
<keyword evidence="1" id="KW-1133">Transmembrane helix</keyword>
<sequence length="151" mass="16305">MESNVDPDEARAALAFLDDDGARLAERVVTPWWYHPIVAAIVISQALPGTWGVALLPLAIVAIPLLMLAYKKHSGVATTQPAGPRSRRLMLMLLVIVVLALVSTLVVKLTDSSPWWALIPAAIAAVATVLLGRRYDAVLRQELALPVSARR</sequence>
<dbReference type="RefSeq" id="WP_343924899.1">
    <property type="nucleotide sequence ID" value="NZ_BAAAIR010000043.1"/>
</dbReference>
<evidence type="ECO:0000313" key="3">
    <source>
        <dbReference type="Proteomes" id="UP001595937"/>
    </source>
</evidence>
<name>A0ABW0FHD5_9MICO</name>